<dbReference type="SUPFAM" id="SSF53927">
    <property type="entry name" value="Cytidine deaminase-like"/>
    <property type="match status" value="1"/>
</dbReference>
<dbReference type="AlphaFoldDB" id="A0A6C0J074"/>
<dbReference type="Gene3D" id="3.40.140.10">
    <property type="entry name" value="Cytidine Deaminase, domain 2"/>
    <property type="match status" value="1"/>
</dbReference>
<organism evidence="1">
    <name type="scientific">viral metagenome</name>
    <dbReference type="NCBI Taxonomy" id="1070528"/>
    <lineage>
        <taxon>unclassified sequences</taxon>
        <taxon>metagenomes</taxon>
        <taxon>organismal metagenomes</taxon>
    </lineage>
</organism>
<reference evidence="1" key="1">
    <citation type="journal article" date="2020" name="Nature">
        <title>Giant virus diversity and host interactions through global metagenomics.</title>
        <authorList>
            <person name="Schulz F."/>
            <person name="Roux S."/>
            <person name="Paez-Espino D."/>
            <person name="Jungbluth S."/>
            <person name="Walsh D.A."/>
            <person name="Denef V.J."/>
            <person name="McMahon K.D."/>
            <person name="Konstantinidis K.T."/>
            <person name="Eloe-Fadrosh E.A."/>
            <person name="Kyrpides N.C."/>
            <person name="Woyke T."/>
        </authorList>
    </citation>
    <scope>NUCLEOTIDE SEQUENCE</scope>
    <source>
        <strain evidence="1">GVMAG-M-3300025626-8</strain>
    </source>
</reference>
<protein>
    <submittedName>
        <fullName evidence="1">Uncharacterized protein</fullName>
    </submittedName>
</protein>
<evidence type="ECO:0000313" key="1">
    <source>
        <dbReference type="EMBL" id="QHT98249.1"/>
    </source>
</evidence>
<dbReference type="PROSITE" id="PS00903">
    <property type="entry name" value="CYT_DCMP_DEAMINASES_1"/>
    <property type="match status" value="1"/>
</dbReference>
<sequence>MLTYSEIISLVEDMKFELTRTSKHIAVLMNGSRVEGLFLNKYAVHAEELAVSFFVAHNRRIKKPRLYITRKSPVNKMSRPCKHCCGLLKRFPQIRVFYTDKEGEWVEEENFDAIHISHRRKECGFCIF</sequence>
<proteinExistence type="predicted"/>
<name>A0A6C0J074_9ZZZZ</name>
<accession>A0A6C0J074</accession>
<dbReference type="InterPro" id="IPR016193">
    <property type="entry name" value="Cytidine_deaminase-like"/>
</dbReference>
<dbReference type="EMBL" id="MN740291">
    <property type="protein sequence ID" value="QHT98249.1"/>
    <property type="molecule type" value="Genomic_DNA"/>
</dbReference>
<dbReference type="GO" id="GO:0008270">
    <property type="term" value="F:zinc ion binding"/>
    <property type="evidence" value="ECO:0007669"/>
    <property type="project" value="InterPro"/>
</dbReference>
<dbReference type="GO" id="GO:0016787">
    <property type="term" value="F:hydrolase activity"/>
    <property type="evidence" value="ECO:0007669"/>
    <property type="project" value="InterPro"/>
</dbReference>
<dbReference type="InterPro" id="IPR016192">
    <property type="entry name" value="APOBEC/CMP_deaminase_Zn-bd"/>
</dbReference>